<comment type="subcellular location">
    <subcellularLocation>
        <location evidence="1">Mitochondrion</location>
    </subcellularLocation>
    <subcellularLocation>
        <location evidence="2">Peroxisome</location>
    </subcellularLocation>
</comment>
<dbReference type="SUPFAM" id="SSF51735">
    <property type="entry name" value="NAD(P)-binding Rossmann-fold domains"/>
    <property type="match status" value="1"/>
</dbReference>
<keyword evidence="6" id="KW-0496">Mitochondrion</keyword>
<evidence type="ECO:0000313" key="10">
    <source>
        <dbReference type="Proteomes" id="UP000887540"/>
    </source>
</evidence>
<dbReference type="Gene3D" id="3.30.1050.10">
    <property type="entry name" value="SCP2 sterol-binding domain"/>
    <property type="match status" value="1"/>
</dbReference>
<accession>A0A914E653</accession>
<dbReference type="Pfam" id="PF00106">
    <property type="entry name" value="adh_short"/>
    <property type="match status" value="1"/>
</dbReference>
<organism evidence="10 11">
    <name type="scientific">Acrobeloides nanus</name>
    <dbReference type="NCBI Taxonomy" id="290746"/>
    <lineage>
        <taxon>Eukaryota</taxon>
        <taxon>Metazoa</taxon>
        <taxon>Ecdysozoa</taxon>
        <taxon>Nematoda</taxon>
        <taxon>Chromadorea</taxon>
        <taxon>Rhabditida</taxon>
        <taxon>Tylenchina</taxon>
        <taxon>Cephalobomorpha</taxon>
        <taxon>Cephaloboidea</taxon>
        <taxon>Cephalobidae</taxon>
        <taxon>Acrobeloides</taxon>
    </lineage>
</organism>
<dbReference type="SUPFAM" id="SSF55718">
    <property type="entry name" value="SCP-like"/>
    <property type="match status" value="1"/>
</dbReference>
<dbReference type="GO" id="GO:0016491">
    <property type="term" value="F:oxidoreductase activity"/>
    <property type="evidence" value="ECO:0007669"/>
    <property type="project" value="UniProtKB-KW"/>
</dbReference>
<evidence type="ECO:0000313" key="11">
    <source>
        <dbReference type="WBParaSite" id="ACRNAN_scaffold5959.g29017.t1"/>
    </source>
</evidence>
<dbReference type="WBParaSite" id="ACRNAN_scaffold5959.g29017.t1">
    <property type="protein sequence ID" value="ACRNAN_scaffold5959.g29017.t1"/>
    <property type="gene ID" value="ACRNAN_scaffold5959.g29017"/>
</dbReference>
<evidence type="ECO:0000259" key="9">
    <source>
        <dbReference type="Pfam" id="PF02036"/>
    </source>
</evidence>
<sequence length="404" mass="44353">MINMGKFAHKTVLITGASRGIGKEIALKLAQDGANVVIASKTAEPHSKLPGTIYTVAEEVEKLGGKSLPCIVDVRDEKAVEACVEAAVKKFGGIDILINNASAISLTKVVDTQMKTYDLMQQINTRGTFLMSQKCIPYLKNGKNPHILNICPPIVMEPQRFANKIAYNIAKFGSSMCVLGMSEELRPDGIAVNGLWPRTSIWTAAVANMAGDRGARVSRKASIMADAAYAILSRDPAKYTGHLTYDEDILKEEGLRDFSQYAIDPSVIQPLRNFQILTEIVEKIDRTVIQPQSLASVLESIQKALTPENVRDESNVFEFTLKGSQPNKVYVDLKNRTVSANGKASPKVDVSLEFDSSETLGKIFHGTLSTTYAYAQQKLKIISYKGHLYDSSLDDFDKENKAKL</sequence>
<evidence type="ECO:0000256" key="4">
    <source>
        <dbReference type="ARBA" id="ARBA00022857"/>
    </source>
</evidence>
<dbReference type="PRINTS" id="PR00081">
    <property type="entry name" value="GDHRDH"/>
</dbReference>
<dbReference type="PANTHER" id="PTHR42808:SF3">
    <property type="entry name" value="HYDROXYSTEROID DEHYDROGENASE-LIKE PROTEIN 2"/>
    <property type="match status" value="1"/>
</dbReference>
<name>A0A914E653_9BILA</name>
<evidence type="ECO:0000256" key="7">
    <source>
        <dbReference type="ARBA" id="ARBA00023140"/>
    </source>
</evidence>
<evidence type="ECO:0000256" key="5">
    <source>
        <dbReference type="ARBA" id="ARBA00023002"/>
    </source>
</evidence>
<dbReference type="Gene3D" id="3.40.50.720">
    <property type="entry name" value="NAD(P)-binding Rossmann-like Domain"/>
    <property type="match status" value="1"/>
</dbReference>
<dbReference type="InterPro" id="IPR002347">
    <property type="entry name" value="SDR_fam"/>
</dbReference>
<dbReference type="InterPro" id="IPR051935">
    <property type="entry name" value="HSDL2"/>
</dbReference>
<evidence type="ECO:0000256" key="8">
    <source>
        <dbReference type="ARBA" id="ARBA00040243"/>
    </source>
</evidence>
<proteinExistence type="inferred from homology"/>
<keyword evidence="7" id="KW-0576">Peroxisome</keyword>
<dbReference type="InterPro" id="IPR003033">
    <property type="entry name" value="SCP2_sterol-bd_dom"/>
</dbReference>
<dbReference type="InterPro" id="IPR036291">
    <property type="entry name" value="NAD(P)-bd_dom_sf"/>
</dbReference>
<dbReference type="InterPro" id="IPR036527">
    <property type="entry name" value="SCP2_sterol-bd_dom_sf"/>
</dbReference>
<evidence type="ECO:0000256" key="3">
    <source>
        <dbReference type="ARBA" id="ARBA00006484"/>
    </source>
</evidence>
<protein>
    <recommendedName>
        <fullName evidence="8">Hydroxysteroid dehydrogenase-like protein 2</fullName>
    </recommendedName>
</protein>
<keyword evidence="4" id="KW-0521">NADP</keyword>
<evidence type="ECO:0000256" key="2">
    <source>
        <dbReference type="ARBA" id="ARBA00004275"/>
    </source>
</evidence>
<dbReference type="GO" id="GO:0005777">
    <property type="term" value="C:peroxisome"/>
    <property type="evidence" value="ECO:0007669"/>
    <property type="project" value="UniProtKB-SubCell"/>
</dbReference>
<keyword evidence="5" id="KW-0560">Oxidoreductase</keyword>
<comment type="similarity">
    <text evidence="3">Belongs to the short-chain dehydrogenases/reductases (SDR) family.</text>
</comment>
<dbReference type="Pfam" id="PF02036">
    <property type="entry name" value="SCP2"/>
    <property type="match status" value="1"/>
</dbReference>
<dbReference type="Proteomes" id="UP000887540">
    <property type="component" value="Unplaced"/>
</dbReference>
<keyword evidence="10" id="KW-1185">Reference proteome</keyword>
<dbReference type="PANTHER" id="PTHR42808">
    <property type="entry name" value="HYDROXYSTEROID DEHYDROGENASE-LIKE PROTEIN 2"/>
    <property type="match status" value="1"/>
</dbReference>
<dbReference type="GO" id="GO:0005739">
    <property type="term" value="C:mitochondrion"/>
    <property type="evidence" value="ECO:0007669"/>
    <property type="project" value="UniProtKB-SubCell"/>
</dbReference>
<feature type="domain" description="SCP2" evidence="9">
    <location>
        <begin position="305"/>
        <end position="381"/>
    </location>
</feature>
<reference evidence="11" key="1">
    <citation type="submission" date="2022-11" db="UniProtKB">
        <authorList>
            <consortium name="WormBaseParasite"/>
        </authorList>
    </citation>
    <scope>IDENTIFICATION</scope>
</reference>
<dbReference type="NCBIfam" id="NF006133">
    <property type="entry name" value="PRK08278.1"/>
    <property type="match status" value="1"/>
</dbReference>
<dbReference type="AlphaFoldDB" id="A0A914E653"/>
<evidence type="ECO:0000256" key="1">
    <source>
        <dbReference type="ARBA" id="ARBA00004173"/>
    </source>
</evidence>
<evidence type="ECO:0000256" key="6">
    <source>
        <dbReference type="ARBA" id="ARBA00023128"/>
    </source>
</evidence>
<dbReference type="FunFam" id="3.40.50.720:FF:000301">
    <property type="entry name" value="Hydroxysteroid dehydrogenase like 2"/>
    <property type="match status" value="1"/>
</dbReference>